<name>A0A098ER61_9BACL</name>
<comment type="subcellular location">
    <subcellularLocation>
        <location evidence="1">Cell membrane</location>
        <topology evidence="1">Multi-pass membrane protein</topology>
    </subcellularLocation>
</comment>
<evidence type="ECO:0000256" key="5">
    <source>
        <dbReference type="ARBA" id="ARBA00023136"/>
    </source>
</evidence>
<keyword evidence="8" id="KW-1185">Reference proteome</keyword>
<dbReference type="RefSeq" id="WP_052654694.1">
    <property type="nucleotide sequence ID" value="NZ_CCXS01000001.1"/>
</dbReference>
<keyword evidence="2" id="KW-1003">Cell membrane</keyword>
<gene>
    <name evidence="7" type="primary">cidA</name>
    <name evidence="7" type="ORF">BN1080_03307</name>
</gene>
<organism evidence="7 8">
    <name type="scientific">Planococcus massiliensis</name>
    <dbReference type="NCBI Taxonomy" id="1499687"/>
    <lineage>
        <taxon>Bacteria</taxon>
        <taxon>Bacillati</taxon>
        <taxon>Bacillota</taxon>
        <taxon>Bacilli</taxon>
        <taxon>Bacillales</taxon>
        <taxon>Caryophanaceae</taxon>
        <taxon>Planococcus</taxon>
    </lineage>
</organism>
<evidence type="ECO:0000256" key="6">
    <source>
        <dbReference type="SAM" id="Phobius"/>
    </source>
</evidence>
<dbReference type="OrthoDB" id="3176438at2"/>
<accession>A0A098ER61</accession>
<evidence type="ECO:0000313" key="7">
    <source>
        <dbReference type="EMBL" id="CEG24285.1"/>
    </source>
</evidence>
<dbReference type="EMBL" id="CCXS01000001">
    <property type="protein sequence ID" value="CEG24285.1"/>
    <property type="molecule type" value="Genomic_DNA"/>
</dbReference>
<proteinExistence type="predicted"/>
<feature type="transmembrane region" description="Helical" evidence="6">
    <location>
        <begin position="62"/>
        <end position="81"/>
    </location>
</feature>
<evidence type="ECO:0000256" key="2">
    <source>
        <dbReference type="ARBA" id="ARBA00022475"/>
    </source>
</evidence>
<dbReference type="STRING" id="1499687.BN1080_03307"/>
<keyword evidence="4 6" id="KW-1133">Transmembrane helix</keyword>
<dbReference type="Pfam" id="PF03788">
    <property type="entry name" value="LrgA"/>
    <property type="match status" value="1"/>
</dbReference>
<keyword evidence="5 6" id="KW-0472">Membrane</keyword>
<reference evidence="7 8" key="1">
    <citation type="submission" date="2014-09" db="EMBL/GenBank/DDBJ databases">
        <authorList>
            <person name="Urmite Genomes Urmite Genomes"/>
        </authorList>
    </citation>
    <scope>NUCLEOTIDE SEQUENCE [LARGE SCALE GENOMIC DNA]</scope>
    <source>
        <strain evidence="7 8">ES2</strain>
    </source>
</reference>
<keyword evidence="3 6" id="KW-0812">Transmembrane</keyword>
<dbReference type="InterPro" id="IPR005538">
    <property type="entry name" value="LrgA/CidA"/>
</dbReference>
<sequence>MKFLIIFIQFLVLYGFYLAGEWMSEFLNLPLPGSVIGFLLLFAALALKIYPLRWIESGAQFLLMFLSLYFIPATVGVMNYGDVFTGKGIWLIAIGVFSTLLTMAVSGYLSQRTTQSPREREVE</sequence>
<evidence type="ECO:0000256" key="3">
    <source>
        <dbReference type="ARBA" id="ARBA00022692"/>
    </source>
</evidence>
<dbReference type="Proteomes" id="UP000043699">
    <property type="component" value="Unassembled WGS sequence"/>
</dbReference>
<dbReference type="PANTHER" id="PTHR33931:SF6">
    <property type="entry name" value="INTEGRAL MEMBRANE PROTEIN YXZK-RELATED"/>
    <property type="match status" value="1"/>
</dbReference>
<feature type="transmembrane region" description="Helical" evidence="6">
    <location>
        <begin position="31"/>
        <end position="50"/>
    </location>
</feature>
<dbReference type="PANTHER" id="PTHR33931">
    <property type="entry name" value="HOLIN-LIKE PROTEIN CIDA-RELATED"/>
    <property type="match status" value="1"/>
</dbReference>
<feature type="transmembrane region" description="Helical" evidence="6">
    <location>
        <begin position="87"/>
        <end position="110"/>
    </location>
</feature>
<dbReference type="GO" id="GO:0005886">
    <property type="term" value="C:plasma membrane"/>
    <property type="evidence" value="ECO:0007669"/>
    <property type="project" value="UniProtKB-SubCell"/>
</dbReference>
<dbReference type="AlphaFoldDB" id="A0A098ER61"/>
<evidence type="ECO:0000313" key="8">
    <source>
        <dbReference type="Proteomes" id="UP000043699"/>
    </source>
</evidence>
<protein>
    <submittedName>
        <fullName evidence="7">Holin-like protein CidA</fullName>
    </submittedName>
</protein>
<evidence type="ECO:0000256" key="4">
    <source>
        <dbReference type="ARBA" id="ARBA00022989"/>
    </source>
</evidence>
<dbReference type="NCBIfam" id="NF002460">
    <property type="entry name" value="PRK01658.1"/>
    <property type="match status" value="1"/>
</dbReference>
<evidence type="ECO:0000256" key="1">
    <source>
        <dbReference type="ARBA" id="ARBA00004651"/>
    </source>
</evidence>